<dbReference type="eggNOG" id="ENOG5033JN0">
    <property type="taxonomic scope" value="Bacteria"/>
</dbReference>
<name>A0A1H7Z8Y9_STRJI</name>
<evidence type="ECO:0000313" key="1">
    <source>
        <dbReference type="EMBL" id="SEM54454.1"/>
    </source>
</evidence>
<proteinExistence type="predicted"/>
<accession>A0A1H7Z8Y9</accession>
<dbReference type="EMBL" id="FOAZ01000033">
    <property type="protein sequence ID" value="SEM54454.1"/>
    <property type="molecule type" value="Genomic_DNA"/>
</dbReference>
<evidence type="ECO:0000313" key="2">
    <source>
        <dbReference type="Proteomes" id="UP000183015"/>
    </source>
</evidence>
<dbReference type="STRING" id="235985.SAMN05414137_13337"/>
<protein>
    <submittedName>
        <fullName evidence="1">Uncharacterized protein</fullName>
    </submittedName>
</protein>
<dbReference type="AlphaFoldDB" id="A0A1H7Z8Y9"/>
<reference evidence="2" key="1">
    <citation type="submission" date="2016-10" db="EMBL/GenBank/DDBJ databases">
        <authorList>
            <person name="Varghese N."/>
        </authorList>
    </citation>
    <scope>NUCLEOTIDE SEQUENCE [LARGE SCALE GENOMIC DNA]</scope>
    <source>
        <strain evidence="2">DSM 45096 / BCRC 16803 / CGMCC 4.1857 / CIP 109030 / JCM 12277 / KCTC 19219 / NBRC 100920 / 33214</strain>
    </source>
</reference>
<organism evidence="1 2">
    <name type="scientific">Streptacidiphilus jiangxiensis</name>
    <dbReference type="NCBI Taxonomy" id="235985"/>
    <lineage>
        <taxon>Bacteria</taxon>
        <taxon>Bacillati</taxon>
        <taxon>Actinomycetota</taxon>
        <taxon>Actinomycetes</taxon>
        <taxon>Kitasatosporales</taxon>
        <taxon>Streptomycetaceae</taxon>
        <taxon>Streptacidiphilus</taxon>
    </lineage>
</organism>
<dbReference type="Proteomes" id="UP000183015">
    <property type="component" value="Unassembled WGS sequence"/>
</dbReference>
<gene>
    <name evidence="1" type="ORF">SAMN05414137_13337</name>
</gene>
<sequence>MGCALVVQVVAGSGDADVTSEAPEATTATRLPAHARSKPLHWIATAAGVGAVVGLVLAVGPAGAVQTGAEPTAGPLARSAAPDAAKAKLPIDCGPLPVHIDQQFSAALPGAGTPVTVVAARCDAGAGSPPDGLYALEAGRTAPIQLLDPAKRFTVRTMAMRGDGSIHATVIGYSSTSVPDCCPDLTETLDWSLGADGAWAAPVVTGNAAQV</sequence>
<keyword evidence="2" id="KW-1185">Reference proteome</keyword>